<name>U5D6Z8_AMBTC</name>
<evidence type="ECO:0000313" key="1">
    <source>
        <dbReference type="EMBL" id="ERN18234.1"/>
    </source>
</evidence>
<dbReference type="Proteomes" id="UP000017836">
    <property type="component" value="Unassembled WGS sequence"/>
</dbReference>
<sequence>MTERARKGLRLRNREGEVMAALMVAAGSGEDGDEIVSGGVAATWRKLQVVEQLQLLVEREGEVEARKEESEVAEMRAMEWRRWRYSWWRSWIKKERGAWLAGSVVEKGRKEVGLHNCGAEEGKKGYSRMEWLRWLRSGAAASLR</sequence>
<dbReference type="HOGENOM" id="CLU_1799044_0_0_1"/>
<organism evidence="1 2">
    <name type="scientific">Amborella trichopoda</name>
    <dbReference type="NCBI Taxonomy" id="13333"/>
    <lineage>
        <taxon>Eukaryota</taxon>
        <taxon>Viridiplantae</taxon>
        <taxon>Streptophyta</taxon>
        <taxon>Embryophyta</taxon>
        <taxon>Tracheophyta</taxon>
        <taxon>Spermatophyta</taxon>
        <taxon>Magnoliopsida</taxon>
        <taxon>Amborellales</taxon>
        <taxon>Amborellaceae</taxon>
        <taxon>Amborella</taxon>
    </lineage>
</organism>
<protein>
    <submittedName>
        <fullName evidence="1">Uncharacterized protein</fullName>
    </submittedName>
</protein>
<keyword evidence="2" id="KW-1185">Reference proteome</keyword>
<gene>
    <name evidence="1" type="ORF">AMTR_s00055p00066540</name>
</gene>
<reference evidence="2" key="1">
    <citation type="journal article" date="2013" name="Science">
        <title>The Amborella genome and the evolution of flowering plants.</title>
        <authorList>
            <consortium name="Amborella Genome Project"/>
        </authorList>
    </citation>
    <scope>NUCLEOTIDE SEQUENCE [LARGE SCALE GENOMIC DNA]</scope>
</reference>
<proteinExistence type="predicted"/>
<dbReference type="AlphaFoldDB" id="U5D6Z8"/>
<dbReference type="Gramene" id="ERN18234">
    <property type="protein sequence ID" value="ERN18234"/>
    <property type="gene ID" value="AMTR_s00055p00066540"/>
</dbReference>
<dbReference type="EMBL" id="KI392237">
    <property type="protein sequence ID" value="ERN18234.1"/>
    <property type="molecule type" value="Genomic_DNA"/>
</dbReference>
<evidence type="ECO:0000313" key="2">
    <source>
        <dbReference type="Proteomes" id="UP000017836"/>
    </source>
</evidence>
<accession>U5D6Z8</accession>